<gene>
    <name evidence="2" type="ORF">L596_010231</name>
</gene>
<sequence length="71" mass="8168">MLVSKGEAPVRQQQQASERAGGRKTKGRKMLQCFVAILSSVERRSPRRSSLVFAFWRKDGGRNKVLRMMSW</sequence>
<evidence type="ECO:0000256" key="1">
    <source>
        <dbReference type="SAM" id="MobiDB-lite"/>
    </source>
</evidence>
<comment type="caution">
    <text evidence="2">The sequence shown here is derived from an EMBL/GenBank/DDBJ whole genome shotgun (WGS) entry which is preliminary data.</text>
</comment>
<proteinExistence type="predicted"/>
<accession>A0A4U5PHR6</accession>
<organism evidence="2 3">
    <name type="scientific">Steinernema carpocapsae</name>
    <name type="common">Entomopathogenic nematode</name>
    <dbReference type="NCBI Taxonomy" id="34508"/>
    <lineage>
        <taxon>Eukaryota</taxon>
        <taxon>Metazoa</taxon>
        <taxon>Ecdysozoa</taxon>
        <taxon>Nematoda</taxon>
        <taxon>Chromadorea</taxon>
        <taxon>Rhabditida</taxon>
        <taxon>Tylenchina</taxon>
        <taxon>Panagrolaimomorpha</taxon>
        <taxon>Strongyloidoidea</taxon>
        <taxon>Steinernematidae</taxon>
        <taxon>Steinernema</taxon>
    </lineage>
</organism>
<reference evidence="2 3" key="1">
    <citation type="journal article" date="2015" name="Genome Biol.">
        <title>Comparative genomics of Steinernema reveals deeply conserved gene regulatory networks.</title>
        <authorList>
            <person name="Dillman A.R."/>
            <person name="Macchietto M."/>
            <person name="Porter C.F."/>
            <person name="Rogers A."/>
            <person name="Williams B."/>
            <person name="Antoshechkin I."/>
            <person name="Lee M.M."/>
            <person name="Goodwin Z."/>
            <person name="Lu X."/>
            <person name="Lewis E.E."/>
            <person name="Goodrich-Blair H."/>
            <person name="Stock S.P."/>
            <person name="Adams B.J."/>
            <person name="Sternberg P.W."/>
            <person name="Mortazavi A."/>
        </authorList>
    </citation>
    <scope>NUCLEOTIDE SEQUENCE [LARGE SCALE GENOMIC DNA]</scope>
    <source>
        <strain evidence="2 3">ALL</strain>
    </source>
</reference>
<dbReference type="AlphaFoldDB" id="A0A4U5PHR6"/>
<evidence type="ECO:0000313" key="2">
    <source>
        <dbReference type="EMBL" id="TKR96172.1"/>
    </source>
</evidence>
<reference evidence="2 3" key="2">
    <citation type="journal article" date="2019" name="G3 (Bethesda)">
        <title>Hybrid Assembly of the Genome of the Entomopathogenic Nematode Steinernema carpocapsae Identifies the X-Chromosome.</title>
        <authorList>
            <person name="Serra L."/>
            <person name="Macchietto M."/>
            <person name="Macias-Munoz A."/>
            <person name="McGill C.J."/>
            <person name="Rodriguez I.M."/>
            <person name="Rodriguez B."/>
            <person name="Murad R."/>
            <person name="Mortazavi A."/>
        </authorList>
    </citation>
    <scope>NUCLEOTIDE SEQUENCE [LARGE SCALE GENOMIC DNA]</scope>
    <source>
        <strain evidence="2 3">ALL</strain>
    </source>
</reference>
<keyword evidence="3" id="KW-1185">Reference proteome</keyword>
<dbReference type="EMBL" id="AZBU02000002">
    <property type="protein sequence ID" value="TKR96172.1"/>
    <property type="molecule type" value="Genomic_DNA"/>
</dbReference>
<protein>
    <submittedName>
        <fullName evidence="2">Uncharacterized protein</fullName>
    </submittedName>
</protein>
<feature type="region of interest" description="Disordered" evidence="1">
    <location>
        <begin position="1"/>
        <end position="26"/>
    </location>
</feature>
<dbReference type="Proteomes" id="UP000298663">
    <property type="component" value="Unassembled WGS sequence"/>
</dbReference>
<evidence type="ECO:0000313" key="3">
    <source>
        <dbReference type="Proteomes" id="UP000298663"/>
    </source>
</evidence>
<name>A0A4U5PHR6_STECR</name>